<name>A0A4S2H9Y7_9PROT</name>
<evidence type="ECO:0000313" key="4">
    <source>
        <dbReference type="Proteomes" id="UP000305451"/>
    </source>
</evidence>
<sequence>MRSFAGGHGGALPRAQRRDPACRGAPRASPSPERAGISRARGCQLVEGLRPDALEEVIHGRIRLGIMAYLSQQSSASFAELAKALETTNGNLSIHLKKLEAAGYVGIDKQFVDSKPLTTVRMTPEGREAWQRYLDALAILFQNAGPKR</sequence>
<evidence type="ECO:0000313" key="3">
    <source>
        <dbReference type="EMBL" id="TGY92725.1"/>
    </source>
</evidence>
<protein>
    <submittedName>
        <fullName evidence="3">Transcriptional regulator</fullName>
    </submittedName>
</protein>
<dbReference type="PANTHER" id="PTHR37318">
    <property type="entry name" value="BSL7504 PROTEIN"/>
    <property type="match status" value="1"/>
</dbReference>
<keyword evidence="4" id="KW-1185">Reference proteome</keyword>
<organism evidence="3 4">
    <name type="scientific">Marinicauda pacifica</name>
    <dbReference type="NCBI Taxonomy" id="1133559"/>
    <lineage>
        <taxon>Bacteria</taxon>
        <taxon>Pseudomonadati</taxon>
        <taxon>Pseudomonadota</taxon>
        <taxon>Alphaproteobacteria</taxon>
        <taxon>Maricaulales</taxon>
        <taxon>Maricaulaceae</taxon>
        <taxon>Marinicauda</taxon>
    </lineage>
</organism>
<dbReference type="AlphaFoldDB" id="A0A4S2H9Y7"/>
<dbReference type="Gene3D" id="1.10.10.10">
    <property type="entry name" value="Winged helix-like DNA-binding domain superfamily/Winged helix DNA-binding domain"/>
    <property type="match status" value="1"/>
</dbReference>
<dbReference type="Pfam" id="PF13601">
    <property type="entry name" value="HTH_34"/>
    <property type="match status" value="1"/>
</dbReference>
<dbReference type="InterPro" id="IPR011991">
    <property type="entry name" value="ArsR-like_HTH"/>
</dbReference>
<dbReference type="InterPro" id="IPR036390">
    <property type="entry name" value="WH_DNA-bd_sf"/>
</dbReference>
<gene>
    <name evidence="3" type="ORF">E5162_06515</name>
</gene>
<dbReference type="InterPro" id="IPR027395">
    <property type="entry name" value="WH_DNA-bd_dom"/>
</dbReference>
<feature type="domain" description="Winged helix DNA-binding" evidence="2">
    <location>
        <begin position="62"/>
        <end position="138"/>
    </location>
</feature>
<reference evidence="3 4" key="1">
    <citation type="journal article" date="2013" name="Int. J. Syst. Evol. Microbiol.">
        <title>Marinicauda pacifica gen. nov., sp. nov., a prosthecate alphaproteobacterium of the family Hyphomonadaceae isolated from deep seawater.</title>
        <authorList>
            <person name="Zhang X.Y."/>
            <person name="Li G.W."/>
            <person name="Wang C.S."/>
            <person name="Zhang Y.J."/>
            <person name="Xu X.W."/>
            <person name="Li H."/>
            <person name="Liu A."/>
            <person name="Liu C."/>
            <person name="Xie B.B."/>
            <person name="Qin Q.L."/>
            <person name="Xu Z."/>
            <person name="Chen X.L."/>
            <person name="Zhou B.C."/>
            <person name="Zhang Y.Z."/>
        </authorList>
    </citation>
    <scope>NUCLEOTIDE SEQUENCE [LARGE SCALE GENOMIC DNA]</scope>
    <source>
        <strain evidence="3 4">P-1 km-3</strain>
    </source>
</reference>
<dbReference type="SUPFAM" id="SSF46785">
    <property type="entry name" value="Winged helix' DNA-binding domain"/>
    <property type="match status" value="1"/>
</dbReference>
<comment type="caution">
    <text evidence="3">The sequence shown here is derived from an EMBL/GenBank/DDBJ whole genome shotgun (WGS) entry which is preliminary data.</text>
</comment>
<evidence type="ECO:0000259" key="2">
    <source>
        <dbReference type="Pfam" id="PF13601"/>
    </source>
</evidence>
<dbReference type="OrthoDB" id="5521380at2"/>
<dbReference type="CDD" id="cd00090">
    <property type="entry name" value="HTH_ARSR"/>
    <property type="match status" value="1"/>
</dbReference>
<dbReference type="PANTHER" id="PTHR37318:SF1">
    <property type="entry name" value="BSL7504 PROTEIN"/>
    <property type="match status" value="1"/>
</dbReference>
<dbReference type="InterPro" id="IPR036388">
    <property type="entry name" value="WH-like_DNA-bd_sf"/>
</dbReference>
<dbReference type="GO" id="GO:0006355">
    <property type="term" value="P:regulation of DNA-templated transcription"/>
    <property type="evidence" value="ECO:0007669"/>
    <property type="project" value="UniProtKB-ARBA"/>
</dbReference>
<dbReference type="Proteomes" id="UP000305451">
    <property type="component" value="Unassembled WGS sequence"/>
</dbReference>
<feature type="region of interest" description="Disordered" evidence="1">
    <location>
        <begin position="1"/>
        <end position="38"/>
    </location>
</feature>
<evidence type="ECO:0000256" key="1">
    <source>
        <dbReference type="SAM" id="MobiDB-lite"/>
    </source>
</evidence>
<accession>A0A4S2H9Y7</accession>
<proteinExistence type="predicted"/>
<feature type="compositionally biased region" description="Gly residues" evidence="1">
    <location>
        <begin position="1"/>
        <end position="10"/>
    </location>
</feature>
<dbReference type="EMBL" id="SRXV01000002">
    <property type="protein sequence ID" value="TGY92725.1"/>
    <property type="molecule type" value="Genomic_DNA"/>
</dbReference>